<sequence length="59" mass="7270">MTVLFNCMKRCLFLYMVYKHIMFHYILGFLEESLSRKGRVFSKFFDIKLRWISELPRSV</sequence>
<dbReference type="EMBL" id="AP006861">
    <property type="protein sequence ID" value="BAE81008.1"/>
    <property type="molecule type" value="Genomic_DNA"/>
</dbReference>
<accession>Q255N0</accession>
<keyword evidence="2" id="KW-1185">Reference proteome</keyword>
<protein>
    <submittedName>
        <fullName evidence="1">Uncharacterized protein</fullName>
    </submittedName>
</protein>
<evidence type="ECO:0000313" key="1">
    <source>
        <dbReference type="EMBL" id="BAE81008.1"/>
    </source>
</evidence>
<dbReference type="KEGG" id="cfe:BAE81008.1"/>
<reference evidence="1 2" key="1">
    <citation type="journal article" date="2006" name="DNA Res.">
        <title>Genome sequence of the cat pathogen, Chlamydophila felis.</title>
        <authorList>
            <person name="Azuma Y."/>
            <person name="Hirakawa H."/>
            <person name="Yamashita A."/>
            <person name="Cai Y."/>
            <person name="Rahman M.A."/>
            <person name="Suzuki H."/>
            <person name="Mitaku S."/>
            <person name="Toh H."/>
            <person name="Goto S."/>
            <person name="Murakami T."/>
            <person name="Sugi K."/>
            <person name="Hayashi H."/>
            <person name="Fukushi H."/>
            <person name="Hattori M."/>
            <person name="Kuhara S."/>
            <person name="Shirai M."/>
        </authorList>
    </citation>
    <scope>NUCLEOTIDE SEQUENCE [LARGE SCALE GENOMIC DNA]</scope>
    <source>
        <strain evidence="1 2">Fe/C-56</strain>
    </source>
</reference>
<dbReference type="STRING" id="264202.gene:10544046"/>
<proteinExistence type="predicted"/>
<organism evidence="1 2">
    <name type="scientific">Chlamydia felis (strain Fe/C-56)</name>
    <name type="common">Chlamydophila felis</name>
    <dbReference type="NCBI Taxonomy" id="264202"/>
    <lineage>
        <taxon>Bacteria</taxon>
        <taxon>Pseudomonadati</taxon>
        <taxon>Chlamydiota</taxon>
        <taxon>Chlamydiia</taxon>
        <taxon>Chlamydiales</taxon>
        <taxon>Chlamydiaceae</taxon>
        <taxon>Chlamydia/Chlamydophila group</taxon>
        <taxon>Chlamydia</taxon>
    </lineage>
</organism>
<gene>
    <name evidence="1" type="ordered locus">CF0236</name>
</gene>
<dbReference type="HOGENOM" id="CLU_2951864_0_0_0"/>
<dbReference type="AlphaFoldDB" id="Q255N0"/>
<evidence type="ECO:0000313" key="2">
    <source>
        <dbReference type="Proteomes" id="UP000001260"/>
    </source>
</evidence>
<name>Q255N0_CHLFF</name>
<dbReference type="Proteomes" id="UP000001260">
    <property type="component" value="Chromosome"/>
</dbReference>